<protein>
    <recommendedName>
        <fullName evidence="1">Copper amine oxidase-like N-terminal domain-containing protein</fullName>
    </recommendedName>
</protein>
<dbReference type="RefSeq" id="WP_209973960.1">
    <property type="nucleotide sequence ID" value="NZ_JAGGLB010000015.1"/>
</dbReference>
<accession>A0ABS4IYP1</accession>
<feature type="domain" description="Copper amine oxidase-like N-terminal" evidence="1">
    <location>
        <begin position="49"/>
        <end position="95"/>
    </location>
</feature>
<evidence type="ECO:0000259" key="1">
    <source>
        <dbReference type="Pfam" id="PF07833"/>
    </source>
</evidence>
<dbReference type="InterPro" id="IPR012854">
    <property type="entry name" value="Cu_amine_oxidase-like_N"/>
</dbReference>
<proteinExistence type="predicted"/>
<dbReference type="Pfam" id="PF07833">
    <property type="entry name" value="Cu_amine_oxidN1"/>
    <property type="match status" value="1"/>
</dbReference>
<dbReference type="Proteomes" id="UP001519287">
    <property type="component" value="Unassembled WGS sequence"/>
</dbReference>
<keyword evidence="3" id="KW-1185">Reference proteome</keyword>
<dbReference type="EMBL" id="JAGGLB010000015">
    <property type="protein sequence ID" value="MBP1992707.1"/>
    <property type="molecule type" value="Genomic_DNA"/>
</dbReference>
<reference evidence="2 3" key="1">
    <citation type="submission" date="2021-03" db="EMBL/GenBank/DDBJ databases">
        <title>Genomic Encyclopedia of Type Strains, Phase IV (KMG-IV): sequencing the most valuable type-strain genomes for metagenomic binning, comparative biology and taxonomic classification.</title>
        <authorList>
            <person name="Goeker M."/>
        </authorList>
    </citation>
    <scope>NUCLEOTIDE SEQUENCE [LARGE SCALE GENOMIC DNA]</scope>
    <source>
        <strain evidence="2 3">DSM 26048</strain>
    </source>
</reference>
<name>A0ABS4IYP1_9BACL</name>
<comment type="caution">
    <text evidence="2">The sequence shown here is derived from an EMBL/GenBank/DDBJ whole genome shotgun (WGS) entry which is preliminary data.</text>
</comment>
<evidence type="ECO:0000313" key="2">
    <source>
        <dbReference type="EMBL" id="MBP1992707.1"/>
    </source>
</evidence>
<gene>
    <name evidence="2" type="ORF">J2Z66_004320</name>
</gene>
<evidence type="ECO:0000313" key="3">
    <source>
        <dbReference type="Proteomes" id="UP001519287"/>
    </source>
</evidence>
<sequence>MKVQRLFTLMLVFFVLSTATVLASSIWGDFEGYSKARVMVNGDVQQFSDSEVPAFIVNGSTVLPLRSLADSLQSLVKWDNSNKTVSLFKPNVHMITVEKIDIDGKSYQLKQPFGEVKQGKKIDFDVFTQVDNLKANISSVKISVKSPSGSDAVAAVEKAITKQTEAFWLPVRFSGVSFEESGIYNVTFAMKLEGSNEYSVVSEKQIVAK</sequence>
<organism evidence="2 3">
    <name type="scientific">Paenibacillus eucommiae</name>
    <dbReference type="NCBI Taxonomy" id="1355755"/>
    <lineage>
        <taxon>Bacteria</taxon>
        <taxon>Bacillati</taxon>
        <taxon>Bacillota</taxon>
        <taxon>Bacilli</taxon>
        <taxon>Bacillales</taxon>
        <taxon>Paenibacillaceae</taxon>
        <taxon>Paenibacillus</taxon>
    </lineage>
</organism>